<dbReference type="EMBL" id="MN369747">
    <property type="protein sequence ID" value="QGH78661.1"/>
    <property type="molecule type" value="Genomic_DNA"/>
</dbReference>
<evidence type="ECO:0000313" key="2">
    <source>
        <dbReference type="Proteomes" id="UP000410540"/>
    </source>
</evidence>
<proteinExistence type="predicted"/>
<sequence>MSESMFPEWILDKMREVASRPSFIGELIKTEIVEENDAEERTLLGINLEYICPACGDQVVVYNLTKESVMQSIINQTSFSSTSPGRECQLESFKFALVALLDQDQVTVHETVIIKEVEQ</sequence>
<organism evidence="1 2">
    <name type="scientific">Microbacterium phage Wesak</name>
    <dbReference type="NCBI Taxonomy" id="2653751"/>
    <lineage>
        <taxon>Viruses</taxon>
        <taxon>Duplodnaviria</taxon>
        <taxon>Heunggongvirae</taxon>
        <taxon>Uroviricota</taxon>
        <taxon>Caudoviricetes</taxon>
        <taxon>Eekayvirinae</taxon>
        <taxon>Tinytimothyvirus</taxon>
        <taxon>Tinytimothyvirus tinytimothy</taxon>
    </lineage>
</organism>
<protein>
    <submittedName>
        <fullName evidence="1">Uncharacterized protein</fullName>
    </submittedName>
</protein>
<name>A0A5Q2WM23_9CAUD</name>
<accession>A0A5Q2WM23</accession>
<gene>
    <name evidence="1" type="primary">20</name>
    <name evidence="1" type="ORF">SEA_WESAK_20</name>
</gene>
<evidence type="ECO:0000313" key="1">
    <source>
        <dbReference type="EMBL" id="QGH78661.1"/>
    </source>
</evidence>
<reference evidence="1 2" key="1">
    <citation type="submission" date="2019-08" db="EMBL/GenBank/DDBJ databases">
        <authorList>
            <person name="Duffy I."/>
            <person name="Kerns H.R."/>
            <person name="Brown C.R."/>
            <person name="Ouellette L.A."/>
            <person name="Showers K.M."/>
            <person name="Katz E.L."/>
            <person name="Gemmati A.M."/>
            <person name="Ogueke L.I."/>
            <person name="Latalladi V.L."/>
            <person name="Duncan J."/>
            <person name="Molloy S.D."/>
            <person name="Garlena R.A."/>
            <person name="Russell D.A."/>
            <person name="Pope W.H."/>
            <person name="Jacobs-Sera D."/>
            <person name="Hatfull G.F."/>
        </authorList>
    </citation>
    <scope>NUCLEOTIDE SEQUENCE [LARGE SCALE GENOMIC DNA]</scope>
</reference>
<dbReference type="Proteomes" id="UP000410540">
    <property type="component" value="Segment"/>
</dbReference>